<dbReference type="RefSeq" id="WP_106388545.1">
    <property type="nucleotide sequence ID" value="NZ_JXRP01000013.1"/>
</dbReference>
<dbReference type="InterPro" id="IPR036874">
    <property type="entry name" value="Carbonic_anhydrase_sf"/>
</dbReference>
<sequence length="161" mass="17880">MEKTIEKKALVLTGLSEKSHHLFPAITNRSVDQLVIASSFGAIISQPYGCMVRNVIFAVYSENIEEIYIIVEKDSKEHTVTGDEILSKIQEAGITKETIKTIEYIDAAGCNLSNWLAGKQDVKKIITENIELIKHHPLLPKTLSIYGFITDAETGEFEANA</sequence>
<evidence type="ECO:0008006" key="4">
    <source>
        <dbReference type="Google" id="ProtNLM"/>
    </source>
</evidence>
<dbReference type="Proteomes" id="UP000031938">
    <property type="component" value="Unassembled WGS sequence"/>
</dbReference>
<dbReference type="PANTHER" id="PTHR43175:SF1">
    <property type="entry name" value="CARBONIC ANHYDRASE-LIKE PROTEIN YBCF-RELATED"/>
    <property type="match status" value="1"/>
</dbReference>
<dbReference type="PATRIC" id="fig|889306.3.peg.1751"/>
<dbReference type="PANTHER" id="PTHR43175">
    <property type="entry name" value="CARBONIC ANHYDRASE"/>
    <property type="match status" value="1"/>
</dbReference>
<dbReference type="AlphaFoldDB" id="A0A0C2VHE2"/>
<comment type="similarity">
    <text evidence="1">Belongs to the beta-class carbonic anhydrase family.</text>
</comment>
<dbReference type="OrthoDB" id="9792260at2"/>
<dbReference type="GO" id="GO:0004089">
    <property type="term" value="F:carbonate dehydratase activity"/>
    <property type="evidence" value="ECO:0007669"/>
    <property type="project" value="InterPro"/>
</dbReference>
<evidence type="ECO:0000256" key="1">
    <source>
        <dbReference type="ARBA" id="ARBA00006217"/>
    </source>
</evidence>
<comment type="caution">
    <text evidence="2">The sequence shown here is derived from an EMBL/GenBank/DDBJ whole genome shotgun (WGS) entry which is preliminary data.</text>
</comment>
<proteinExistence type="inferred from homology"/>
<dbReference type="EMBL" id="JXRP01000013">
    <property type="protein sequence ID" value="KIL48292.1"/>
    <property type="molecule type" value="Genomic_DNA"/>
</dbReference>
<dbReference type="Gene3D" id="3.40.1050.10">
    <property type="entry name" value="Carbonic anhydrase"/>
    <property type="match status" value="1"/>
</dbReference>
<dbReference type="InterPro" id="IPR001765">
    <property type="entry name" value="Carbonic_anhydrase"/>
</dbReference>
<accession>A0A0C2VHE2</accession>
<dbReference type="SUPFAM" id="SSF53056">
    <property type="entry name" value="beta-carbonic anhydrase, cab"/>
    <property type="match status" value="1"/>
</dbReference>
<protein>
    <recommendedName>
        <fullName evidence="4">Carbonic anhydrase</fullName>
    </recommendedName>
</protein>
<gene>
    <name evidence="2" type="ORF">KP78_17390</name>
</gene>
<evidence type="ECO:0000313" key="2">
    <source>
        <dbReference type="EMBL" id="KIL48292.1"/>
    </source>
</evidence>
<keyword evidence="3" id="KW-1185">Reference proteome</keyword>
<dbReference type="STRING" id="889306.KP78_17390"/>
<organism evidence="2 3">
    <name type="scientific">Jeotgalibacillus soli</name>
    <dbReference type="NCBI Taxonomy" id="889306"/>
    <lineage>
        <taxon>Bacteria</taxon>
        <taxon>Bacillati</taxon>
        <taxon>Bacillota</taxon>
        <taxon>Bacilli</taxon>
        <taxon>Bacillales</taxon>
        <taxon>Caryophanaceae</taxon>
        <taxon>Jeotgalibacillus</taxon>
    </lineage>
</organism>
<reference evidence="2 3" key="1">
    <citation type="submission" date="2015-01" db="EMBL/GenBank/DDBJ databases">
        <title>Genome sequencing of Jeotgalibacillus soli.</title>
        <authorList>
            <person name="Goh K.M."/>
            <person name="Chan K.-G."/>
            <person name="Yaakop A.S."/>
            <person name="Ee R."/>
            <person name="Gan H.M."/>
            <person name="Chan C.S."/>
        </authorList>
    </citation>
    <scope>NUCLEOTIDE SEQUENCE [LARGE SCALE GENOMIC DNA]</scope>
    <source>
        <strain evidence="2 3">P9</strain>
    </source>
</reference>
<name>A0A0C2VHE2_9BACL</name>
<evidence type="ECO:0000313" key="3">
    <source>
        <dbReference type="Proteomes" id="UP000031938"/>
    </source>
</evidence>
<dbReference type="GO" id="GO:0008270">
    <property type="term" value="F:zinc ion binding"/>
    <property type="evidence" value="ECO:0007669"/>
    <property type="project" value="InterPro"/>
</dbReference>